<reference evidence="1" key="1">
    <citation type="submission" date="2020-09" db="EMBL/GenBank/DDBJ databases">
        <title>Iningainema tapete sp. nov. (Scytonemataceae, Cyanobacteria) from greenhouses in central Florida (USA) produces two types of nodularin with biosynthetic potential for microcystin-LR and anabaenopeptins.</title>
        <authorList>
            <person name="Berthold D.E."/>
            <person name="Lefler F.W."/>
            <person name="Huang I.-S."/>
            <person name="Abdulla H."/>
            <person name="Zimba P.V."/>
            <person name="Laughinghouse H.D. IV."/>
        </authorList>
    </citation>
    <scope>NUCLEOTIDE SEQUENCE</scope>
    <source>
        <strain evidence="1">BLCCT55</strain>
    </source>
</reference>
<evidence type="ECO:0000313" key="2">
    <source>
        <dbReference type="Proteomes" id="UP000629098"/>
    </source>
</evidence>
<proteinExistence type="predicted"/>
<accession>A0A8J7BXC7</accession>
<dbReference type="EMBL" id="JACXAE010000043">
    <property type="protein sequence ID" value="MBD2772683.1"/>
    <property type="molecule type" value="Genomic_DNA"/>
</dbReference>
<organism evidence="1 2">
    <name type="scientific">Iningainema tapete BLCC-T55</name>
    <dbReference type="NCBI Taxonomy" id="2748662"/>
    <lineage>
        <taxon>Bacteria</taxon>
        <taxon>Bacillati</taxon>
        <taxon>Cyanobacteriota</taxon>
        <taxon>Cyanophyceae</taxon>
        <taxon>Nostocales</taxon>
        <taxon>Scytonemataceae</taxon>
        <taxon>Iningainema tapete</taxon>
    </lineage>
</organism>
<protein>
    <submittedName>
        <fullName evidence="1">Uncharacterized protein</fullName>
    </submittedName>
</protein>
<dbReference type="RefSeq" id="WP_190827562.1">
    <property type="nucleotide sequence ID" value="NZ_CAWPPI010000043.1"/>
</dbReference>
<name>A0A8J7BXC7_9CYAN</name>
<keyword evidence="2" id="KW-1185">Reference proteome</keyword>
<dbReference type="InterPro" id="IPR011990">
    <property type="entry name" value="TPR-like_helical_dom_sf"/>
</dbReference>
<dbReference type="AlphaFoldDB" id="A0A8J7BXC7"/>
<gene>
    <name evidence="1" type="ORF">ICL16_11540</name>
</gene>
<comment type="caution">
    <text evidence="1">The sequence shown here is derived from an EMBL/GenBank/DDBJ whole genome shotgun (WGS) entry which is preliminary data.</text>
</comment>
<dbReference type="Proteomes" id="UP000629098">
    <property type="component" value="Unassembled WGS sequence"/>
</dbReference>
<sequence length="193" mass="21533">MICSTDVFKSMILQEFLLEDRLRSEYNYAEVASWLGNLVKVPASVAVEQFLASGVLVFVNAGLTQKAIAELVKVKNTTLVIRAVADVLASCKSDEDNYKSCCRSALCHAIQGSYDWAFGALRVAASKNDNWARHHHLYGLIHGAKGDNERALFELEKALAAEPYAEPRKRIEQARQVVQFLFIDLPQPQHVIV</sequence>
<evidence type="ECO:0000313" key="1">
    <source>
        <dbReference type="EMBL" id="MBD2772683.1"/>
    </source>
</evidence>
<dbReference type="SUPFAM" id="SSF48452">
    <property type="entry name" value="TPR-like"/>
    <property type="match status" value="1"/>
</dbReference>
<dbReference type="Gene3D" id="1.25.40.10">
    <property type="entry name" value="Tetratricopeptide repeat domain"/>
    <property type="match status" value="1"/>
</dbReference>